<dbReference type="Gene3D" id="1.10.3290.10">
    <property type="entry name" value="Fido-like domain"/>
    <property type="match status" value="1"/>
</dbReference>
<reference evidence="11 12" key="1">
    <citation type="submission" date="2018-09" db="EMBL/GenBank/DDBJ databases">
        <title>Genome sequence of Veillonella atypica isolated from periodontal Korean patients.</title>
        <authorList>
            <person name="Lee J.-H."/>
            <person name="Moon J.-H."/>
            <person name="Shin S.-Y."/>
        </authorList>
    </citation>
    <scope>NUCLEOTIDE SEQUENCE [LARGE SCALE GENOMIC DNA]</scope>
    <source>
        <strain evidence="11 12">KHUD_V1</strain>
    </source>
</reference>
<evidence type="ECO:0000256" key="1">
    <source>
        <dbReference type="ARBA" id="ARBA00004167"/>
    </source>
</evidence>
<sequence>MTADSNGYVGFDLALFIAEKLRAQFVFDMAQMEGNTATYPQVETIVCGTSVAGLSVSETRQIDNINRGWQALIEDLRLKRFRINKLVAIEYNKLVSESENRLGFGGFRNAPVAIGGTSYTPPNPLDLNSCWDELIARCQELEDNPLEQSLLLYAEMARNQFFGDGIKRTALLMMNGNLIQNGLCPITITKSHEVEYRTALIGYYESPEQQRIQFFDFLKQEQQTMLKRWGYEIQDINETELGKTIDTNPKEGSTKHKL</sequence>
<keyword evidence="8" id="KW-0472">Membrane</keyword>
<dbReference type="InterPro" id="IPR003812">
    <property type="entry name" value="Fido"/>
</dbReference>
<dbReference type="Proteomes" id="UP000277803">
    <property type="component" value="Unassembled WGS sequence"/>
</dbReference>
<evidence type="ECO:0000256" key="2">
    <source>
        <dbReference type="ARBA" id="ARBA00022692"/>
    </source>
</evidence>
<dbReference type="EMBL" id="QXZZ01000024">
    <property type="protein sequence ID" value="RJY50583.1"/>
    <property type="molecule type" value="Genomic_DNA"/>
</dbReference>
<evidence type="ECO:0000256" key="4">
    <source>
        <dbReference type="ARBA" id="ARBA00022741"/>
    </source>
</evidence>
<evidence type="ECO:0000313" key="12">
    <source>
        <dbReference type="Proteomes" id="UP000277803"/>
    </source>
</evidence>
<evidence type="ECO:0000259" key="10">
    <source>
        <dbReference type="PROSITE" id="PS51459"/>
    </source>
</evidence>
<keyword evidence="6" id="KW-0067">ATP-binding</keyword>
<dbReference type="InterPro" id="IPR040198">
    <property type="entry name" value="Fido_containing"/>
</dbReference>
<feature type="domain" description="Fido" evidence="10">
    <location>
        <begin position="83"/>
        <end position="220"/>
    </location>
</feature>
<organism evidence="11 12">
    <name type="scientific">Veillonella atypica</name>
    <dbReference type="NCBI Taxonomy" id="39777"/>
    <lineage>
        <taxon>Bacteria</taxon>
        <taxon>Bacillati</taxon>
        <taxon>Bacillota</taxon>
        <taxon>Negativicutes</taxon>
        <taxon>Veillonellales</taxon>
        <taxon>Veillonellaceae</taxon>
        <taxon>Veillonella</taxon>
    </lineage>
</organism>
<evidence type="ECO:0000256" key="6">
    <source>
        <dbReference type="ARBA" id="ARBA00022840"/>
    </source>
</evidence>
<comment type="caution">
    <text evidence="11">The sequence shown here is derived from an EMBL/GenBank/DDBJ whole genome shotgun (WGS) entry which is preliminary data.</text>
</comment>
<name>A0A3A6WEE6_9FIRM</name>
<dbReference type="RefSeq" id="WP_119982379.1">
    <property type="nucleotide sequence ID" value="NZ_QXZZ01000024.1"/>
</dbReference>
<dbReference type="GO" id="GO:0005524">
    <property type="term" value="F:ATP binding"/>
    <property type="evidence" value="ECO:0007669"/>
    <property type="project" value="UniProtKB-KW"/>
</dbReference>
<evidence type="ECO:0000256" key="3">
    <source>
        <dbReference type="ARBA" id="ARBA00022737"/>
    </source>
</evidence>
<dbReference type="AlphaFoldDB" id="A0A3A6WEE6"/>
<keyword evidence="4" id="KW-0547">Nucleotide-binding</keyword>
<dbReference type="PANTHER" id="PTHR13504">
    <property type="entry name" value="FIDO DOMAIN-CONTAINING PROTEIN DDB_G0283145"/>
    <property type="match status" value="1"/>
</dbReference>
<keyword evidence="5" id="KW-0802">TPR repeat</keyword>
<evidence type="ECO:0000256" key="7">
    <source>
        <dbReference type="ARBA" id="ARBA00022989"/>
    </source>
</evidence>
<dbReference type="Pfam" id="PF02661">
    <property type="entry name" value="Fic"/>
    <property type="match status" value="1"/>
</dbReference>
<evidence type="ECO:0000313" key="11">
    <source>
        <dbReference type="EMBL" id="RJY50583.1"/>
    </source>
</evidence>
<evidence type="ECO:0000256" key="5">
    <source>
        <dbReference type="ARBA" id="ARBA00022803"/>
    </source>
</evidence>
<keyword evidence="3" id="KW-0677">Repeat</keyword>
<dbReference type="PROSITE" id="PS51459">
    <property type="entry name" value="FIDO"/>
    <property type="match status" value="1"/>
</dbReference>
<evidence type="ECO:0000256" key="8">
    <source>
        <dbReference type="ARBA" id="ARBA00023136"/>
    </source>
</evidence>
<proteinExistence type="predicted"/>
<protein>
    <recommendedName>
        <fullName evidence="10">Fido domain-containing protein</fullName>
    </recommendedName>
</protein>
<keyword evidence="7" id="KW-1133">Transmembrane helix</keyword>
<dbReference type="GO" id="GO:0016020">
    <property type="term" value="C:membrane"/>
    <property type="evidence" value="ECO:0007669"/>
    <property type="project" value="UniProtKB-SubCell"/>
</dbReference>
<keyword evidence="2" id="KW-0812">Transmembrane</keyword>
<accession>A0A3A6WEE6</accession>
<dbReference type="SUPFAM" id="SSF140931">
    <property type="entry name" value="Fic-like"/>
    <property type="match status" value="1"/>
</dbReference>
<dbReference type="InterPro" id="IPR036597">
    <property type="entry name" value="Fido-like_dom_sf"/>
</dbReference>
<dbReference type="PANTHER" id="PTHR13504:SF34">
    <property type="entry name" value="PROTEIN ADENYLYLTRANSFERASE FICD"/>
    <property type="match status" value="1"/>
</dbReference>
<gene>
    <name evidence="11" type="ORF">D2965_04235</name>
</gene>
<comment type="subcellular location">
    <subcellularLocation>
        <location evidence="1">Membrane</location>
        <topology evidence="1">Single-pass membrane protein</topology>
    </subcellularLocation>
</comment>
<evidence type="ECO:0000256" key="9">
    <source>
        <dbReference type="PIRSR" id="PIRSR640198-3"/>
    </source>
</evidence>
<feature type="site" description="Important for autoinhibition of adenylyltransferase activity" evidence="9">
    <location>
        <position position="33"/>
    </location>
</feature>